<accession>A0A090ZI57</accession>
<dbReference type="GO" id="GO:0009313">
    <property type="term" value="P:oligosaccharide catabolic process"/>
    <property type="evidence" value="ECO:0007669"/>
    <property type="project" value="TreeGrafter"/>
</dbReference>
<evidence type="ECO:0000313" key="5">
    <source>
        <dbReference type="EMBL" id="KFN09925.1"/>
    </source>
</evidence>
<dbReference type="STRING" id="44252.DJ90_592"/>
<evidence type="ECO:0000256" key="2">
    <source>
        <dbReference type="ARBA" id="ARBA00022801"/>
    </source>
</evidence>
<evidence type="ECO:0000259" key="4">
    <source>
        <dbReference type="SMART" id="SM00642"/>
    </source>
</evidence>
<dbReference type="Gene3D" id="2.60.40.1180">
    <property type="entry name" value="Golgi alpha-mannosidase II"/>
    <property type="match status" value="1"/>
</dbReference>
<dbReference type="InterPro" id="IPR013780">
    <property type="entry name" value="Glyco_hydro_b"/>
</dbReference>
<dbReference type="OrthoDB" id="9805159at2"/>
<dbReference type="Gene3D" id="3.20.20.80">
    <property type="entry name" value="Glycosidases"/>
    <property type="match status" value="1"/>
</dbReference>
<comment type="similarity">
    <text evidence="1">Belongs to the glycosyl hydrolase 13 family.</text>
</comment>
<dbReference type="SUPFAM" id="SSF51445">
    <property type="entry name" value="(Trans)glycosidases"/>
    <property type="match status" value="1"/>
</dbReference>
<dbReference type="PATRIC" id="fig|44252.3.peg.1835"/>
<sequence length="561" mass="65612">MNDRKEQKQKWWKESIAYQIYPRSFQDSNGDGIGDLRGIIERLDYLQYLGIDLLWLSPVYDSPNDDNGYDIRDYHGILDEYGTMEDMDELIAEAGKRGIRLLMDLVANHTSDEHAWFIESRSAKDSPKRDWYIWRPGKDGKEPTNWECGFGGSAWEYDEQSGEYFLHCFSPKQPDLNWENPEVRRELYAMIDWWMDKGIAGFRVDAITYIKKNPQFPQLEAEPGRDFAPIEKVSLNQEGILDFLREMKREALEPRGAITVAEAPGVPLEQIGDFVDETDGVFTMLFQFNHVDLDIKPGGKAEFVDWDMKKFKDALSLWQQESNRHGWMGLFLENHDHVRSVSKFGNDGPYRDLSAKMLAAYYFLMRGTPFIYQGQEIGMTNCPFDSIHEYRDIGSLNLFRDETAKGRPAEEILGYLGKRSRDHGRTPMQWNGEREAGFTSGTPWIKVNPNYREINVAENMKNEDSVLQFYRRLIALRREHRSLVYGYYDDLCKESKEVGAYQRTYNGERWVVLCNFTGRSVSLQQLTEIPLDGERVLSNYEDRDQNTLRPYEALVFRWRRK</sequence>
<evidence type="ECO:0000256" key="1">
    <source>
        <dbReference type="ARBA" id="ARBA00008061"/>
    </source>
</evidence>
<dbReference type="NCBIfam" id="NF008183">
    <property type="entry name" value="PRK10933.1"/>
    <property type="match status" value="1"/>
</dbReference>
<dbReference type="GO" id="GO:0004556">
    <property type="term" value="F:alpha-amylase activity"/>
    <property type="evidence" value="ECO:0007669"/>
    <property type="project" value="TreeGrafter"/>
</dbReference>
<dbReference type="PANTHER" id="PTHR10357:SF178">
    <property type="entry name" value="OLIGO-1,6-GLUCOSIDASE 3-RELATED"/>
    <property type="match status" value="1"/>
</dbReference>
<dbReference type="SMART" id="SM00642">
    <property type="entry name" value="Aamy"/>
    <property type="match status" value="1"/>
</dbReference>
<dbReference type="InterPro" id="IPR045857">
    <property type="entry name" value="O16G_dom_2"/>
</dbReference>
<organism evidence="5 6">
    <name type="scientific">Paenibacillus macerans</name>
    <name type="common">Bacillus macerans</name>
    <dbReference type="NCBI Taxonomy" id="44252"/>
    <lineage>
        <taxon>Bacteria</taxon>
        <taxon>Bacillati</taxon>
        <taxon>Bacillota</taxon>
        <taxon>Bacilli</taxon>
        <taxon>Bacillales</taxon>
        <taxon>Paenibacillaceae</taxon>
        <taxon>Paenibacillus</taxon>
    </lineage>
</organism>
<keyword evidence="6" id="KW-1185">Reference proteome</keyword>
<name>A0A090ZI57_PAEMA</name>
<dbReference type="Gene3D" id="3.90.400.10">
    <property type="entry name" value="Oligo-1,6-glucosidase, Domain 2"/>
    <property type="match status" value="1"/>
</dbReference>
<dbReference type="SUPFAM" id="SSF51011">
    <property type="entry name" value="Glycosyl hydrolase domain"/>
    <property type="match status" value="1"/>
</dbReference>
<dbReference type="Proteomes" id="UP000029278">
    <property type="component" value="Unassembled WGS sequence"/>
</dbReference>
<gene>
    <name evidence="5" type="primary">malL</name>
    <name evidence="5" type="ORF">DJ90_592</name>
</gene>
<feature type="domain" description="Glycosyl hydrolase family 13 catalytic" evidence="4">
    <location>
        <begin position="19"/>
        <end position="425"/>
    </location>
</feature>
<dbReference type="EMBL" id="JMQA01000020">
    <property type="protein sequence ID" value="KFN09925.1"/>
    <property type="molecule type" value="Genomic_DNA"/>
</dbReference>
<dbReference type="RefSeq" id="WP_036621209.1">
    <property type="nucleotide sequence ID" value="NZ_JAKOBR010000037.1"/>
</dbReference>
<dbReference type="GeneID" id="77006071"/>
<keyword evidence="3 5" id="KW-0326">Glycosidase</keyword>
<proteinExistence type="inferred from homology"/>
<dbReference type="FunFam" id="3.90.400.10:FF:000002">
    <property type="entry name" value="Sucrose isomerase"/>
    <property type="match status" value="1"/>
</dbReference>
<dbReference type="EC" id="3.2.1.10" evidence="5"/>
<dbReference type="FunFam" id="3.20.20.80:FF:000064">
    <property type="entry name" value="Oligo-1,6-glucosidase"/>
    <property type="match status" value="2"/>
</dbReference>
<dbReference type="HOGENOM" id="CLU_006462_1_2_9"/>
<reference evidence="5 6" key="1">
    <citation type="submission" date="2014-04" db="EMBL/GenBank/DDBJ databases">
        <authorList>
            <person name="Bishop-Lilly K.A."/>
            <person name="Broomall S.M."/>
            <person name="Chain P.S."/>
            <person name="Chertkov O."/>
            <person name="Coyne S.R."/>
            <person name="Daligault H.E."/>
            <person name="Davenport K.W."/>
            <person name="Erkkila T."/>
            <person name="Frey K.G."/>
            <person name="Gibbons H.S."/>
            <person name="Gu W."/>
            <person name="Jaissle J."/>
            <person name="Johnson S.L."/>
            <person name="Koroleva G.I."/>
            <person name="Ladner J.T."/>
            <person name="Lo C.-C."/>
            <person name="Minogue T.D."/>
            <person name="Munk C."/>
            <person name="Palacios G.F."/>
            <person name="Redden C.L."/>
            <person name="Rosenzweig C.N."/>
            <person name="Scholz M.B."/>
            <person name="Teshima H."/>
            <person name="Xu Y."/>
        </authorList>
    </citation>
    <scope>NUCLEOTIDE SEQUENCE [LARGE SCALE GENOMIC DNA]</scope>
    <source>
        <strain evidence="5 6">8244</strain>
    </source>
</reference>
<dbReference type="Pfam" id="PF00128">
    <property type="entry name" value="Alpha-amylase"/>
    <property type="match status" value="1"/>
</dbReference>
<dbReference type="InterPro" id="IPR006047">
    <property type="entry name" value="GH13_cat_dom"/>
</dbReference>
<keyword evidence="2 5" id="KW-0378">Hydrolase</keyword>
<comment type="caution">
    <text evidence="5">The sequence shown here is derived from an EMBL/GenBank/DDBJ whole genome shotgun (WGS) entry which is preliminary data.</text>
</comment>
<evidence type="ECO:0000313" key="6">
    <source>
        <dbReference type="Proteomes" id="UP000029278"/>
    </source>
</evidence>
<dbReference type="InterPro" id="IPR017853">
    <property type="entry name" value="GH"/>
</dbReference>
<protein>
    <submittedName>
        <fullName evidence="5">Oligo-1,6-glucosidase</fullName>
        <ecNumber evidence="5">3.2.1.10</ecNumber>
    </submittedName>
</protein>
<dbReference type="GO" id="GO:0004574">
    <property type="term" value="F:oligo-1,6-glucosidase activity"/>
    <property type="evidence" value="ECO:0007669"/>
    <property type="project" value="UniProtKB-EC"/>
</dbReference>
<dbReference type="PANTHER" id="PTHR10357">
    <property type="entry name" value="ALPHA-AMYLASE FAMILY MEMBER"/>
    <property type="match status" value="1"/>
</dbReference>
<dbReference type="AlphaFoldDB" id="A0A090ZI57"/>
<evidence type="ECO:0000256" key="3">
    <source>
        <dbReference type="ARBA" id="ARBA00023295"/>
    </source>
</evidence>
<dbReference type="CDD" id="cd11333">
    <property type="entry name" value="AmyAc_SI_OligoGlu_DGase"/>
    <property type="match status" value="1"/>
</dbReference>